<reference evidence="3" key="1">
    <citation type="submission" date="2016-11" db="EMBL/GenBank/DDBJ databases">
        <authorList>
            <person name="Varghese N."/>
            <person name="Submissions S."/>
        </authorList>
    </citation>
    <scope>NUCLEOTIDE SEQUENCE [LARGE SCALE GENOMIC DNA]</scope>
    <source>
        <strain evidence="3">DSM 10349</strain>
    </source>
</reference>
<evidence type="ECO:0000313" key="2">
    <source>
        <dbReference type="EMBL" id="SHK82291.1"/>
    </source>
</evidence>
<evidence type="ECO:0000259" key="1">
    <source>
        <dbReference type="Pfam" id="PF25250"/>
    </source>
</evidence>
<protein>
    <recommendedName>
        <fullName evidence="1">DUF7852 domain-containing protein</fullName>
    </recommendedName>
</protein>
<dbReference type="OrthoDB" id="2381017at2"/>
<dbReference type="NCBIfam" id="NF045794">
    <property type="entry name" value="CsxC_fam"/>
    <property type="match status" value="1"/>
</dbReference>
<dbReference type="EMBL" id="FRAR01000025">
    <property type="protein sequence ID" value="SHK82291.1"/>
    <property type="molecule type" value="Genomic_DNA"/>
</dbReference>
<evidence type="ECO:0000313" key="3">
    <source>
        <dbReference type="Proteomes" id="UP000183997"/>
    </source>
</evidence>
<name>A0A1M6VLR4_9FIRM</name>
<dbReference type="InterPro" id="IPR057174">
    <property type="entry name" value="DUF7852"/>
</dbReference>
<feature type="domain" description="DUF7852" evidence="1">
    <location>
        <begin position="40"/>
        <end position="117"/>
    </location>
</feature>
<dbReference type="InterPro" id="IPR054845">
    <property type="entry name" value="Exosporium_prot_C"/>
</dbReference>
<gene>
    <name evidence="2" type="ORF">SAMN02745123_03246</name>
</gene>
<dbReference type="STRING" id="1121421.SAMN02745123_03246"/>
<keyword evidence="3" id="KW-1185">Reference proteome</keyword>
<dbReference type="Pfam" id="PF25250">
    <property type="entry name" value="DUF7852"/>
    <property type="match status" value="1"/>
</dbReference>
<organism evidence="2 3">
    <name type="scientific">Desulforamulus aeronauticus DSM 10349</name>
    <dbReference type="NCBI Taxonomy" id="1121421"/>
    <lineage>
        <taxon>Bacteria</taxon>
        <taxon>Bacillati</taxon>
        <taxon>Bacillota</taxon>
        <taxon>Clostridia</taxon>
        <taxon>Eubacteriales</taxon>
        <taxon>Peptococcaceae</taxon>
        <taxon>Desulforamulus</taxon>
    </lineage>
</organism>
<proteinExistence type="predicted"/>
<dbReference type="RefSeq" id="WP_072916443.1">
    <property type="nucleotide sequence ID" value="NZ_FRAR01000025.1"/>
</dbReference>
<sequence>MSNSGSHVHSACVKVIGKTQEMCPSTFPSITPPVTVLPATVKIPVVLSTLQVQINVDSFIKLPEPALEIKKIKKRLKVTQCLLMQEPPLTGVVPATTGTLFLKGFVRKNIEYATRGCSNLAGVCGDIRHCTVDVPFSCTTNVPFNGSFPFTPIANTTDEFEYYRKQKLPHDGNFAEKDHLLSGDFSEFNQVSQEFFTELPFCELISARIVEYDEFLNRNQPCVPIPFEEKEFTKIEEKMIISLVLKVLQNQDVLIGT</sequence>
<dbReference type="Proteomes" id="UP000183997">
    <property type="component" value="Unassembled WGS sequence"/>
</dbReference>
<dbReference type="AlphaFoldDB" id="A0A1M6VLR4"/>
<accession>A0A1M6VLR4</accession>